<dbReference type="GO" id="GO:0005634">
    <property type="term" value="C:nucleus"/>
    <property type="evidence" value="ECO:0007669"/>
    <property type="project" value="UniProtKB-SubCell"/>
</dbReference>
<gene>
    <name evidence="8" type="ORF">OLEA9_A086159</name>
</gene>
<keyword evidence="2" id="KW-0805">Transcription regulation</keyword>
<comment type="subcellular location">
    <subcellularLocation>
        <location evidence="1">Nucleus</location>
    </subcellularLocation>
</comment>
<evidence type="ECO:0000256" key="5">
    <source>
        <dbReference type="ARBA" id="ARBA00023242"/>
    </source>
</evidence>
<protein>
    <submittedName>
        <fullName evidence="8">Transcription factor HHO3-like</fullName>
    </submittedName>
</protein>
<feature type="domain" description="HTH myb-type" evidence="7">
    <location>
        <begin position="199"/>
        <end position="259"/>
    </location>
</feature>
<feature type="region of interest" description="Disordered" evidence="6">
    <location>
        <begin position="86"/>
        <end position="115"/>
    </location>
</feature>
<dbReference type="Pfam" id="PF00249">
    <property type="entry name" value="Myb_DNA-binding"/>
    <property type="match status" value="1"/>
</dbReference>
<dbReference type="SUPFAM" id="SSF46689">
    <property type="entry name" value="Homeodomain-like"/>
    <property type="match status" value="1"/>
</dbReference>
<evidence type="ECO:0000259" key="7">
    <source>
        <dbReference type="PROSITE" id="PS51294"/>
    </source>
</evidence>
<dbReference type="InterPro" id="IPR017930">
    <property type="entry name" value="Myb_dom"/>
</dbReference>
<dbReference type="Gene3D" id="1.10.10.60">
    <property type="entry name" value="Homeodomain-like"/>
    <property type="match status" value="1"/>
</dbReference>
<dbReference type="AlphaFoldDB" id="A0A8S0SLR1"/>
<evidence type="ECO:0000256" key="3">
    <source>
        <dbReference type="ARBA" id="ARBA00023125"/>
    </source>
</evidence>
<evidence type="ECO:0000256" key="1">
    <source>
        <dbReference type="ARBA" id="ARBA00004123"/>
    </source>
</evidence>
<accession>A0A8S0SLR1</accession>
<dbReference type="PROSITE" id="PS51294">
    <property type="entry name" value="HTH_MYB"/>
    <property type="match status" value="1"/>
</dbReference>
<dbReference type="InterPro" id="IPR009057">
    <property type="entry name" value="Homeodomain-like_sf"/>
</dbReference>
<dbReference type="InterPro" id="IPR001005">
    <property type="entry name" value="SANT/Myb"/>
</dbReference>
<proteinExistence type="predicted"/>
<evidence type="ECO:0000313" key="8">
    <source>
        <dbReference type="EMBL" id="CAA2993876.1"/>
    </source>
</evidence>
<sequence>MMTNSHNHSDYSDKMQKCQDYIHALEEEHKKIQVFQRELPLCLELVTQAIEACKQQLSGTTSEHNLHGESECSEQISSEGPIFEEFIPMKSNSGDDEEKSQKPNDKNSKNVNEKSYKKSDWLRSVGLWNQTADPTPEEDLSERGTSGAFHQFKIEKSVGAETTTAQGIMNRSAAPPAVTTAGANSRAEKGGGSKKEKQSERKARRTWSPELHKRFLQALEQLGGSHVATPKQIREFMKVDGLTNDEVKSHLQKYRLHPRRSPNHSIHNNNNPQPPQFVVVGGIWVPPPEYATMATTSASGEASGVSATSNRIYAPIATLPQPFPGTSTAPKQKQQYKEVRTDDRGNHSDGGDVHSHSLDGSSSTHTTNTLSTH</sequence>
<dbReference type="GO" id="GO:0003700">
    <property type="term" value="F:DNA-binding transcription factor activity"/>
    <property type="evidence" value="ECO:0007669"/>
    <property type="project" value="InterPro"/>
</dbReference>
<keyword evidence="9" id="KW-1185">Reference proteome</keyword>
<feature type="compositionally biased region" description="Basic and acidic residues" evidence="6">
    <location>
        <begin position="99"/>
        <end position="115"/>
    </location>
</feature>
<feature type="compositionally biased region" description="Basic and acidic residues" evidence="6">
    <location>
        <begin position="335"/>
        <end position="357"/>
    </location>
</feature>
<dbReference type="NCBIfam" id="TIGR01557">
    <property type="entry name" value="myb_SHAQKYF"/>
    <property type="match status" value="1"/>
</dbReference>
<evidence type="ECO:0000256" key="2">
    <source>
        <dbReference type="ARBA" id="ARBA00023015"/>
    </source>
</evidence>
<dbReference type="FunFam" id="1.10.10.60:FF:000002">
    <property type="entry name" value="Myb family transcription factor"/>
    <property type="match status" value="1"/>
</dbReference>
<organism evidence="8 9">
    <name type="scientific">Olea europaea subsp. europaea</name>
    <dbReference type="NCBI Taxonomy" id="158383"/>
    <lineage>
        <taxon>Eukaryota</taxon>
        <taxon>Viridiplantae</taxon>
        <taxon>Streptophyta</taxon>
        <taxon>Embryophyta</taxon>
        <taxon>Tracheophyta</taxon>
        <taxon>Spermatophyta</taxon>
        <taxon>Magnoliopsida</taxon>
        <taxon>eudicotyledons</taxon>
        <taxon>Gunneridae</taxon>
        <taxon>Pentapetalae</taxon>
        <taxon>asterids</taxon>
        <taxon>lamiids</taxon>
        <taxon>Lamiales</taxon>
        <taxon>Oleaceae</taxon>
        <taxon>Oleeae</taxon>
        <taxon>Olea</taxon>
    </lineage>
</organism>
<keyword evidence="4" id="KW-0804">Transcription</keyword>
<dbReference type="PANTHER" id="PTHR31003">
    <property type="entry name" value="MYB FAMILY TRANSCRIPTION FACTOR"/>
    <property type="match status" value="1"/>
</dbReference>
<feature type="region of interest" description="Disordered" evidence="6">
    <location>
        <begin position="169"/>
        <end position="207"/>
    </location>
</feature>
<keyword evidence="3" id="KW-0238">DNA-binding</keyword>
<dbReference type="Pfam" id="PF26575">
    <property type="entry name" value="HHO5_N"/>
    <property type="match status" value="1"/>
</dbReference>
<dbReference type="OrthoDB" id="1908613at2759"/>
<evidence type="ECO:0000313" key="9">
    <source>
        <dbReference type="Proteomes" id="UP000594638"/>
    </source>
</evidence>
<dbReference type="EMBL" id="CACTIH010005460">
    <property type="protein sequence ID" value="CAA2993876.1"/>
    <property type="molecule type" value="Genomic_DNA"/>
</dbReference>
<dbReference type="Gramene" id="OE9A086159T1">
    <property type="protein sequence ID" value="OE9A086159C1"/>
    <property type="gene ID" value="OE9A086159"/>
</dbReference>
<keyword evidence="5" id="KW-0539">Nucleus</keyword>
<reference evidence="8 9" key="1">
    <citation type="submission" date="2019-12" db="EMBL/GenBank/DDBJ databases">
        <authorList>
            <person name="Alioto T."/>
            <person name="Alioto T."/>
            <person name="Gomez Garrido J."/>
        </authorList>
    </citation>
    <scope>NUCLEOTIDE SEQUENCE [LARGE SCALE GENOMIC DNA]</scope>
</reference>
<comment type="caution">
    <text evidence="8">The sequence shown here is derived from an EMBL/GenBank/DDBJ whole genome shotgun (WGS) entry which is preliminary data.</text>
</comment>
<feature type="compositionally biased region" description="Polar residues" evidence="6">
    <location>
        <begin position="324"/>
        <end position="333"/>
    </location>
</feature>
<dbReference type="InterPro" id="IPR044787">
    <property type="entry name" value="HHO5-like"/>
</dbReference>
<dbReference type="InterPro" id="IPR058673">
    <property type="entry name" value="HHO5-like_N"/>
</dbReference>
<dbReference type="Proteomes" id="UP000594638">
    <property type="component" value="Unassembled WGS sequence"/>
</dbReference>
<feature type="region of interest" description="Disordered" evidence="6">
    <location>
        <begin position="317"/>
        <end position="373"/>
    </location>
</feature>
<dbReference type="InterPro" id="IPR006447">
    <property type="entry name" value="Myb_dom_plants"/>
</dbReference>
<evidence type="ECO:0000256" key="4">
    <source>
        <dbReference type="ARBA" id="ARBA00023163"/>
    </source>
</evidence>
<feature type="compositionally biased region" description="Low complexity" evidence="6">
    <location>
        <begin position="361"/>
        <end position="373"/>
    </location>
</feature>
<dbReference type="PANTHER" id="PTHR31003:SF16">
    <property type="entry name" value="TRANSCRIPTION FACTOR HHO2"/>
    <property type="match status" value="1"/>
</dbReference>
<name>A0A8S0SLR1_OLEEU</name>
<dbReference type="GO" id="GO:0003677">
    <property type="term" value="F:DNA binding"/>
    <property type="evidence" value="ECO:0007669"/>
    <property type="project" value="UniProtKB-KW"/>
</dbReference>
<feature type="compositionally biased region" description="Basic and acidic residues" evidence="6">
    <location>
        <begin position="186"/>
        <end position="201"/>
    </location>
</feature>
<evidence type="ECO:0000256" key="6">
    <source>
        <dbReference type="SAM" id="MobiDB-lite"/>
    </source>
</evidence>